<feature type="transmembrane region" description="Helical" evidence="1">
    <location>
        <begin position="68"/>
        <end position="88"/>
    </location>
</feature>
<sequence length="680" mass="72291">MTRTRLAWALLGATVLASIAHVVLLAASSRSMVHPVVIGDGFPLVTIGAIAGAGIGAAIVSRYPGHPIGWLLVVGQLLSELGLALRAYGHSALAGELGDAPGGELATWLSIQTGGLFVVALLAVLFLLAPDGKPASPRWRLALALPVSGLIISTAAVGTISPGQLDADAQLVGGPSVLLETALIAAFVLISAGVLAAVASLWLRVRRARGDERQQLRWVALAALGLAAGVVANLALFVFGAPLWVQPLPVMFGYVCVPVFLGIAILRYRLYEIDLFLNRAIILAVLTGFVTVGYVGLVVVISRVFPMTQGKFWPSLLATALVSVAIQPVRERAAWLAGRIVYGARAAPYLELASFSKRLQEAPSTIELLRRVGQAVGRAVDARSATIRADLPGGLTSRVSWPESSPGGAGPAYALPIVEQGELLGELSVTTPPGRSLRAEEQRLLSDFAVQLGRAFRNIRLESTLAQRLTDLRASTAALEASARRLDLAQDAERQRFESELARSVLPHLRAVERQLREIPGTDKNLTASQSRLDELHREVQLALEGLRTLTRGVFPAQLARQGLPAALAELLVRTGNGHVDTDLAPGRRFEPRVESAAYFCVAELARLSDPHLKVRLREVVGYLRLTVRLSSPAPDSLELLHLRDRAAALSGHLAITDENGASTVTMGLPVDQPAASLQT</sequence>
<keyword evidence="1" id="KW-0472">Membrane</keyword>
<evidence type="ECO:0000313" key="3">
    <source>
        <dbReference type="Proteomes" id="UP001596524"/>
    </source>
</evidence>
<evidence type="ECO:0008006" key="4">
    <source>
        <dbReference type="Google" id="ProtNLM"/>
    </source>
</evidence>
<keyword evidence="1" id="KW-0812">Transmembrane</keyword>
<name>A0ABW2N8B9_9ACTN</name>
<dbReference type="SUPFAM" id="SSF55781">
    <property type="entry name" value="GAF domain-like"/>
    <property type="match status" value="1"/>
</dbReference>
<feature type="transmembrane region" description="Helical" evidence="1">
    <location>
        <begin position="280"/>
        <end position="306"/>
    </location>
</feature>
<comment type="caution">
    <text evidence="2">The sequence shown here is derived from an EMBL/GenBank/DDBJ whole genome shotgun (WGS) entry which is preliminary data.</text>
</comment>
<feature type="transmembrane region" description="Helical" evidence="1">
    <location>
        <begin position="181"/>
        <end position="203"/>
    </location>
</feature>
<dbReference type="InterPro" id="IPR029016">
    <property type="entry name" value="GAF-like_dom_sf"/>
</dbReference>
<proteinExistence type="predicted"/>
<gene>
    <name evidence="2" type="ORF">ACFQO6_18065</name>
</gene>
<feature type="transmembrane region" description="Helical" evidence="1">
    <location>
        <begin position="215"/>
        <end position="239"/>
    </location>
</feature>
<dbReference type="RefSeq" id="WP_255892085.1">
    <property type="nucleotide sequence ID" value="NZ_JAFMZM010000005.1"/>
</dbReference>
<reference evidence="3" key="1">
    <citation type="journal article" date="2019" name="Int. J. Syst. Evol. Microbiol.">
        <title>The Global Catalogue of Microorganisms (GCM) 10K type strain sequencing project: providing services to taxonomists for standard genome sequencing and annotation.</title>
        <authorList>
            <consortium name="The Broad Institute Genomics Platform"/>
            <consortium name="The Broad Institute Genome Sequencing Center for Infectious Disease"/>
            <person name="Wu L."/>
            <person name="Ma J."/>
        </authorList>
    </citation>
    <scope>NUCLEOTIDE SEQUENCE [LARGE SCALE GENOMIC DNA]</scope>
    <source>
        <strain evidence="3">FCH27</strain>
    </source>
</reference>
<keyword evidence="3" id="KW-1185">Reference proteome</keyword>
<keyword evidence="1" id="KW-1133">Transmembrane helix</keyword>
<evidence type="ECO:0000313" key="2">
    <source>
        <dbReference type="EMBL" id="MFC7362185.1"/>
    </source>
</evidence>
<feature type="transmembrane region" description="Helical" evidence="1">
    <location>
        <begin position="141"/>
        <end position="161"/>
    </location>
</feature>
<dbReference type="Gene3D" id="3.30.450.40">
    <property type="match status" value="1"/>
</dbReference>
<evidence type="ECO:0000256" key="1">
    <source>
        <dbReference type="SAM" id="Phobius"/>
    </source>
</evidence>
<feature type="transmembrane region" description="Helical" evidence="1">
    <location>
        <begin position="251"/>
        <end position="268"/>
    </location>
</feature>
<protein>
    <recommendedName>
        <fullName evidence="4">GAF domain-containing protein</fullName>
    </recommendedName>
</protein>
<feature type="transmembrane region" description="Helical" evidence="1">
    <location>
        <begin position="108"/>
        <end position="129"/>
    </location>
</feature>
<dbReference type="EMBL" id="JBHTCH010000021">
    <property type="protein sequence ID" value="MFC7362185.1"/>
    <property type="molecule type" value="Genomic_DNA"/>
</dbReference>
<organism evidence="2 3">
    <name type="scientific">Nocardioides astragali</name>
    <dbReference type="NCBI Taxonomy" id="1776736"/>
    <lineage>
        <taxon>Bacteria</taxon>
        <taxon>Bacillati</taxon>
        <taxon>Actinomycetota</taxon>
        <taxon>Actinomycetes</taxon>
        <taxon>Propionibacteriales</taxon>
        <taxon>Nocardioidaceae</taxon>
        <taxon>Nocardioides</taxon>
    </lineage>
</organism>
<accession>A0ABW2N8B9</accession>
<dbReference type="Proteomes" id="UP001596524">
    <property type="component" value="Unassembled WGS sequence"/>
</dbReference>
<feature type="transmembrane region" description="Helical" evidence="1">
    <location>
        <begin position="41"/>
        <end position="61"/>
    </location>
</feature>